<evidence type="ECO:0000256" key="3">
    <source>
        <dbReference type="ARBA" id="ARBA00022801"/>
    </source>
</evidence>
<evidence type="ECO:0000256" key="2">
    <source>
        <dbReference type="ARBA" id="ARBA00022670"/>
    </source>
</evidence>
<name>A0A7C3EG55_UNCW3</name>
<dbReference type="PANTHER" id="PTHR42987:SF7">
    <property type="entry name" value="SIGNAL PEPTIDE PEPTIDASE SPPA-RELATED"/>
    <property type="match status" value="1"/>
</dbReference>
<accession>A0A7C3EG55</accession>
<sequence length="292" mass="32163">MSRRILILIVALTVLATILGTALTVGVFLSGVKKDEIPAAGGALGYLTIEGTIADSRETVRQLQSLAKNARVKGILIRVESPGGGVTAAHEIYSEIKRIREQGKPVVVSMGTVAASGGYYVSTPADVIVANPGTLTGSIGVIMQLPVVRGLLDKLGMRVETIKSREAKDVGSPFREMTDADRRLLQTVVNDVYSQFLEVVSRERKIPLDSLEKIADGRVLTGRQARQFGLVDTLGTLEDAKRILAERCGIRGEPKWVKPRPKLRQLWRDFFDEAGERFFGVRNYPQLLYRWF</sequence>
<dbReference type="Pfam" id="PF01343">
    <property type="entry name" value="Peptidase_S49"/>
    <property type="match status" value="1"/>
</dbReference>
<dbReference type="NCBIfam" id="TIGR00706">
    <property type="entry name" value="SppA_dom"/>
    <property type="match status" value="1"/>
</dbReference>
<dbReference type="GO" id="GO:0004176">
    <property type="term" value="F:ATP-dependent peptidase activity"/>
    <property type="evidence" value="ECO:0007669"/>
    <property type="project" value="InterPro"/>
</dbReference>
<dbReference type="InterPro" id="IPR004635">
    <property type="entry name" value="Pept_S49_SppA"/>
</dbReference>
<keyword evidence="2" id="KW-0645">Protease</keyword>
<evidence type="ECO:0000256" key="1">
    <source>
        <dbReference type="ARBA" id="ARBA00008683"/>
    </source>
</evidence>
<protein>
    <submittedName>
        <fullName evidence="7">Signal peptide peptidase SppA</fullName>
    </submittedName>
</protein>
<dbReference type="InterPro" id="IPR001907">
    <property type="entry name" value="ClpP"/>
</dbReference>
<dbReference type="GO" id="GO:0004252">
    <property type="term" value="F:serine-type endopeptidase activity"/>
    <property type="evidence" value="ECO:0007669"/>
    <property type="project" value="InterPro"/>
</dbReference>
<dbReference type="SUPFAM" id="SSF52096">
    <property type="entry name" value="ClpP/crotonase"/>
    <property type="match status" value="1"/>
</dbReference>
<comment type="caution">
    <text evidence="7">The sequence shown here is derived from an EMBL/GenBank/DDBJ whole genome shotgun (WGS) entry which is preliminary data.</text>
</comment>
<dbReference type="CDD" id="cd07023">
    <property type="entry name" value="S49_Sppa_N_C"/>
    <property type="match status" value="1"/>
</dbReference>
<proteinExistence type="inferred from homology"/>
<evidence type="ECO:0000313" key="6">
    <source>
        <dbReference type="EMBL" id="HEA87467.1"/>
    </source>
</evidence>
<dbReference type="PANTHER" id="PTHR42987">
    <property type="entry name" value="PEPTIDASE S49"/>
    <property type="match status" value="1"/>
</dbReference>
<evidence type="ECO:0000313" key="7">
    <source>
        <dbReference type="EMBL" id="HFJ53230.1"/>
    </source>
</evidence>
<dbReference type="EMBL" id="DSTU01000001">
    <property type="protein sequence ID" value="HFJ53230.1"/>
    <property type="molecule type" value="Genomic_DNA"/>
</dbReference>
<evidence type="ECO:0000259" key="5">
    <source>
        <dbReference type="Pfam" id="PF01343"/>
    </source>
</evidence>
<reference evidence="7" key="1">
    <citation type="journal article" date="2020" name="mSystems">
        <title>Genome- and Community-Level Interaction Insights into Carbon Utilization and Element Cycling Functions of Hydrothermarchaeota in Hydrothermal Sediment.</title>
        <authorList>
            <person name="Zhou Z."/>
            <person name="Liu Y."/>
            <person name="Xu W."/>
            <person name="Pan J."/>
            <person name="Luo Z.H."/>
            <person name="Li M."/>
        </authorList>
    </citation>
    <scope>NUCLEOTIDE SEQUENCE [LARGE SCALE GENOMIC DNA]</scope>
    <source>
        <strain evidence="6">SpSt-265</strain>
        <strain evidence="7">SpSt-465</strain>
    </source>
</reference>
<evidence type="ECO:0000256" key="4">
    <source>
        <dbReference type="ARBA" id="ARBA00022825"/>
    </source>
</evidence>
<dbReference type="Gene3D" id="3.90.226.10">
    <property type="entry name" value="2-enoyl-CoA Hydratase, Chain A, domain 1"/>
    <property type="match status" value="2"/>
</dbReference>
<keyword evidence="4" id="KW-0720">Serine protease</keyword>
<dbReference type="EMBL" id="DSLG01000007">
    <property type="protein sequence ID" value="HEA87467.1"/>
    <property type="molecule type" value="Genomic_DNA"/>
</dbReference>
<feature type="domain" description="Peptidase S49" evidence="5">
    <location>
        <begin position="100"/>
        <end position="247"/>
    </location>
</feature>
<dbReference type="AlphaFoldDB" id="A0A7C3EG55"/>
<dbReference type="InterPro" id="IPR002142">
    <property type="entry name" value="Peptidase_S49"/>
</dbReference>
<dbReference type="InterPro" id="IPR029045">
    <property type="entry name" value="ClpP/crotonase-like_dom_sf"/>
</dbReference>
<keyword evidence="3" id="KW-0378">Hydrolase</keyword>
<dbReference type="InterPro" id="IPR047272">
    <property type="entry name" value="S49_SppA_C"/>
</dbReference>
<organism evidence="7">
    <name type="scientific">candidate division WOR-3 bacterium</name>
    <dbReference type="NCBI Taxonomy" id="2052148"/>
    <lineage>
        <taxon>Bacteria</taxon>
        <taxon>Bacteria division WOR-3</taxon>
    </lineage>
</organism>
<gene>
    <name evidence="7" type="primary">sppA</name>
    <name evidence="6" type="ORF">ENP94_05585</name>
    <name evidence="7" type="ORF">ENS16_00870</name>
</gene>
<comment type="similarity">
    <text evidence="1">Belongs to the peptidase S49 family.</text>
</comment>
<dbReference type="PRINTS" id="PR00127">
    <property type="entry name" value="CLPPROTEASEP"/>
</dbReference>
<dbReference type="GO" id="GO:0006508">
    <property type="term" value="P:proteolysis"/>
    <property type="evidence" value="ECO:0007669"/>
    <property type="project" value="UniProtKB-KW"/>
</dbReference>